<dbReference type="RefSeq" id="WP_349641997.1">
    <property type="nucleotide sequence ID" value="NZ_CAWVOH010000002.1"/>
</dbReference>
<dbReference type="SUPFAM" id="SSF53850">
    <property type="entry name" value="Periplasmic binding protein-like II"/>
    <property type="match status" value="1"/>
</dbReference>
<keyword evidence="9" id="KW-1185">Reference proteome</keyword>
<evidence type="ECO:0000256" key="4">
    <source>
        <dbReference type="ARBA" id="ARBA00023136"/>
    </source>
</evidence>
<evidence type="ECO:0000313" key="8">
    <source>
        <dbReference type="EMBL" id="CAK8054450.1"/>
    </source>
</evidence>
<keyword evidence="6" id="KW-0449">Lipoprotein</keyword>
<evidence type="ECO:0000256" key="5">
    <source>
        <dbReference type="ARBA" id="ARBA00023139"/>
    </source>
</evidence>
<evidence type="ECO:0000256" key="7">
    <source>
        <dbReference type="SAM" id="Phobius"/>
    </source>
</evidence>
<comment type="similarity">
    <text evidence="2">Belongs to the NlpA lipoprotein family.</text>
</comment>
<dbReference type="EMBL" id="CAWVOH010000002">
    <property type="protein sequence ID" value="CAK8054450.1"/>
    <property type="molecule type" value="Genomic_DNA"/>
</dbReference>
<evidence type="ECO:0000256" key="6">
    <source>
        <dbReference type="ARBA" id="ARBA00023288"/>
    </source>
</evidence>
<dbReference type="PANTHER" id="PTHR30429">
    <property type="entry name" value="D-METHIONINE-BINDING LIPOPROTEIN METQ"/>
    <property type="match status" value="1"/>
</dbReference>
<proteinExistence type="inferred from homology"/>
<comment type="caution">
    <text evidence="8">The sequence shown here is derived from an EMBL/GenBank/DDBJ whole genome shotgun (WGS) entry which is preliminary data.</text>
</comment>
<sequence length="283" mass="31266">MQRKTKIVWSIILLAIVIFGYFTFVSHRNSGKEITLGTVGSDQKIWQHIADSKAAKKAGIKLNVKVFSDSVSLNKATAEGTINVNAFQSYNYLAAYNKENPKGKVGVVGTTYLEPLGIYSDKYKSLDDLPEGGTIAIANDPADLSRGLQLLASAGLIKLDKNFNSLSGLNAITDNPHNFKFKEIDDHTGPRVVKDPAIDAVLINNTIAFEAHLNVLKDSLYHEKLDQSTKGSINVLASSEKSKNDKRYKELLKLYHSKDTQEFIKKEFGGTKVEVDKPVSYLQ</sequence>
<dbReference type="InterPro" id="IPR004872">
    <property type="entry name" value="Lipoprotein_NlpA"/>
</dbReference>
<feature type="transmembrane region" description="Helical" evidence="7">
    <location>
        <begin position="7"/>
        <end position="24"/>
    </location>
</feature>
<keyword evidence="7" id="KW-1133">Transmembrane helix</keyword>
<organism evidence="8 9">
    <name type="scientific">Eupransor demetentiae</name>
    <dbReference type="NCBI Taxonomy" id="3109584"/>
    <lineage>
        <taxon>Bacteria</taxon>
        <taxon>Bacillati</taxon>
        <taxon>Bacillota</taxon>
        <taxon>Bacilli</taxon>
        <taxon>Lactobacillales</taxon>
        <taxon>Lactobacillaceae</taxon>
        <taxon>Eupransor</taxon>
    </lineage>
</organism>
<gene>
    <name evidence="8" type="ORF">R54876_GBNLAHCA_01019</name>
</gene>
<evidence type="ECO:0000313" key="9">
    <source>
        <dbReference type="Proteomes" id="UP001314241"/>
    </source>
</evidence>
<protein>
    <submittedName>
        <fullName evidence="8">Periplasmic component/surface antigen (NlpA)</fullName>
    </submittedName>
</protein>
<reference evidence="8 9" key="1">
    <citation type="submission" date="2024-01" db="EMBL/GenBank/DDBJ databases">
        <authorList>
            <person name="Botero Cardona J."/>
        </authorList>
    </citation>
    <scope>NUCLEOTIDE SEQUENCE [LARGE SCALE GENOMIC DNA]</scope>
    <source>
        <strain evidence="8 9">LMG 33000</strain>
    </source>
</reference>
<evidence type="ECO:0000256" key="1">
    <source>
        <dbReference type="ARBA" id="ARBA00004635"/>
    </source>
</evidence>
<keyword evidence="7" id="KW-0812">Transmembrane</keyword>
<accession>A0ABM9N5J7</accession>
<keyword evidence="4 7" id="KW-0472">Membrane</keyword>
<dbReference type="Gene3D" id="3.40.190.10">
    <property type="entry name" value="Periplasmic binding protein-like II"/>
    <property type="match status" value="2"/>
</dbReference>
<name>A0ABM9N5J7_9LACO</name>
<comment type="subcellular location">
    <subcellularLocation>
        <location evidence="1">Membrane</location>
        <topology evidence="1">Lipid-anchor</topology>
    </subcellularLocation>
</comment>
<evidence type="ECO:0000256" key="2">
    <source>
        <dbReference type="ARBA" id="ARBA00008973"/>
    </source>
</evidence>
<evidence type="ECO:0000256" key="3">
    <source>
        <dbReference type="ARBA" id="ARBA00022729"/>
    </source>
</evidence>
<dbReference type="Proteomes" id="UP001314241">
    <property type="component" value="Unassembled WGS sequence"/>
</dbReference>
<keyword evidence="5" id="KW-0564">Palmitate</keyword>
<dbReference type="PANTHER" id="PTHR30429:SF3">
    <property type="entry name" value="LIPOPROTEIN"/>
    <property type="match status" value="1"/>
</dbReference>
<dbReference type="Pfam" id="PF03180">
    <property type="entry name" value="Lipoprotein_9"/>
    <property type="match status" value="1"/>
</dbReference>
<keyword evidence="3" id="KW-0732">Signal</keyword>